<proteinExistence type="predicted"/>
<gene>
    <name evidence="2" type="ORF">ACFONP_09675</name>
</gene>
<evidence type="ECO:0008006" key="4">
    <source>
        <dbReference type="Google" id="ProtNLM"/>
    </source>
</evidence>
<sequence length="169" mass="18077">MRAFLTAIAGAIAITSAHAEVASASEHGFVLEHEVTSPFAPDALWHRLMQPAQWWDPDHTYSGDAANLSMEDTAGAYWREDWDTGSVIHGQVLLVKEGEELILSAPFGPLISTAADCRWTIRLEPTEDGGTLIKSSHTIAGVPGTGLEELAPAVDFVMGNGVKRLAGVE</sequence>
<dbReference type="Gene3D" id="3.30.530.20">
    <property type="match status" value="1"/>
</dbReference>
<evidence type="ECO:0000313" key="3">
    <source>
        <dbReference type="Proteomes" id="UP001595607"/>
    </source>
</evidence>
<evidence type="ECO:0000313" key="2">
    <source>
        <dbReference type="EMBL" id="MFC3303000.1"/>
    </source>
</evidence>
<keyword evidence="1" id="KW-0732">Signal</keyword>
<keyword evidence="3" id="KW-1185">Reference proteome</keyword>
<organism evidence="2 3">
    <name type="scientific">Parvularcula lutaonensis</name>
    <dbReference type="NCBI Taxonomy" id="491923"/>
    <lineage>
        <taxon>Bacteria</taxon>
        <taxon>Pseudomonadati</taxon>
        <taxon>Pseudomonadota</taxon>
        <taxon>Alphaproteobacteria</taxon>
        <taxon>Parvularculales</taxon>
        <taxon>Parvularculaceae</taxon>
        <taxon>Parvularcula</taxon>
    </lineage>
</organism>
<protein>
    <recommendedName>
        <fullName evidence="4">SRPBCC domain-containing protein</fullName>
    </recommendedName>
</protein>
<reference evidence="3" key="1">
    <citation type="journal article" date="2019" name="Int. J. Syst. Evol. Microbiol.">
        <title>The Global Catalogue of Microorganisms (GCM) 10K type strain sequencing project: providing services to taxonomists for standard genome sequencing and annotation.</title>
        <authorList>
            <consortium name="The Broad Institute Genomics Platform"/>
            <consortium name="The Broad Institute Genome Sequencing Center for Infectious Disease"/>
            <person name="Wu L."/>
            <person name="Ma J."/>
        </authorList>
    </citation>
    <scope>NUCLEOTIDE SEQUENCE [LARGE SCALE GENOMIC DNA]</scope>
    <source>
        <strain evidence="3">KCTC 22245</strain>
    </source>
</reference>
<dbReference type="RefSeq" id="WP_189575130.1">
    <property type="nucleotide sequence ID" value="NZ_BMXU01000002.1"/>
</dbReference>
<accession>A0ABV7ME37</accession>
<dbReference type="EMBL" id="JBHRVA010000003">
    <property type="protein sequence ID" value="MFC3303000.1"/>
    <property type="molecule type" value="Genomic_DNA"/>
</dbReference>
<comment type="caution">
    <text evidence="2">The sequence shown here is derived from an EMBL/GenBank/DDBJ whole genome shotgun (WGS) entry which is preliminary data.</text>
</comment>
<name>A0ABV7ME37_9PROT</name>
<evidence type="ECO:0000256" key="1">
    <source>
        <dbReference type="SAM" id="SignalP"/>
    </source>
</evidence>
<feature type="signal peptide" evidence="1">
    <location>
        <begin position="1"/>
        <end position="19"/>
    </location>
</feature>
<dbReference type="SUPFAM" id="SSF55961">
    <property type="entry name" value="Bet v1-like"/>
    <property type="match status" value="1"/>
</dbReference>
<dbReference type="InterPro" id="IPR023393">
    <property type="entry name" value="START-like_dom_sf"/>
</dbReference>
<dbReference type="Proteomes" id="UP001595607">
    <property type="component" value="Unassembled WGS sequence"/>
</dbReference>
<feature type="chain" id="PRO_5046988454" description="SRPBCC domain-containing protein" evidence="1">
    <location>
        <begin position="20"/>
        <end position="169"/>
    </location>
</feature>